<dbReference type="Pfam" id="PF00395">
    <property type="entry name" value="SLH"/>
    <property type="match status" value="2"/>
</dbReference>
<dbReference type="EMBL" id="JAUSTN010000007">
    <property type="protein sequence ID" value="MDQ0275491.1"/>
    <property type="molecule type" value="Genomic_DNA"/>
</dbReference>
<dbReference type="PANTHER" id="PTHR43308:SF5">
    <property type="entry name" value="S-LAYER PROTEIN _ PEPTIDOGLYCAN ENDO-BETA-N-ACETYLGLUCOSAMINIDASE"/>
    <property type="match status" value="1"/>
</dbReference>
<feature type="domain" description="SLH" evidence="3">
    <location>
        <begin position="16"/>
        <end position="79"/>
    </location>
</feature>
<keyword evidence="1" id="KW-0175">Coiled coil</keyword>
<keyword evidence="2" id="KW-0732">Signal</keyword>
<evidence type="ECO:0000256" key="1">
    <source>
        <dbReference type="SAM" id="Coils"/>
    </source>
</evidence>
<evidence type="ECO:0000313" key="4">
    <source>
        <dbReference type="EMBL" id="MDQ0275491.1"/>
    </source>
</evidence>
<dbReference type="Proteomes" id="UP001236559">
    <property type="component" value="Unassembled WGS sequence"/>
</dbReference>
<dbReference type="InterPro" id="IPR051465">
    <property type="entry name" value="Cell_Envelope_Struct_Comp"/>
</dbReference>
<comment type="caution">
    <text evidence="4">The sequence shown here is derived from an EMBL/GenBank/DDBJ whole genome shotgun (WGS) entry which is preliminary data.</text>
</comment>
<dbReference type="RefSeq" id="WP_307495273.1">
    <property type="nucleotide sequence ID" value="NZ_JAUSTN010000007.1"/>
</dbReference>
<feature type="chain" id="PRO_5047059979" description="SLH domain-containing protein" evidence="2">
    <location>
        <begin position="23"/>
        <end position="415"/>
    </location>
</feature>
<feature type="signal peptide" evidence="2">
    <location>
        <begin position="1"/>
        <end position="22"/>
    </location>
</feature>
<feature type="domain" description="SLH" evidence="3">
    <location>
        <begin position="130"/>
        <end position="194"/>
    </location>
</feature>
<dbReference type="PANTHER" id="PTHR43308">
    <property type="entry name" value="OUTER MEMBRANE PROTEIN ALPHA-RELATED"/>
    <property type="match status" value="1"/>
</dbReference>
<evidence type="ECO:0000313" key="5">
    <source>
        <dbReference type="Proteomes" id="UP001236559"/>
    </source>
</evidence>
<organism evidence="4 5">
    <name type="scientific">Peptoniphilus koenoeneniae</name>
    <dbReference type="NCBI Taxonomy" id="507751"/>
    <lineage>
        <taxon>Bacteria</taxon>
        <taxon>Bacillati</taxon>
        <taxon>Bacillota</taxon>
        <taxon>Tissierellia</taxon>
        <taxon>Tissierellales</taxon>
        <taxon>Peptoniphilaceae</taxon>
        <taxon>Peptoniphilus</taxon>
    </lineage>
</organism>
<proteinExistence type="predicted"/>
<reference evidence="4 5" key="1">
    <citation type="submission" date="2023-07" db="EMBL/GenBank/DDBJ databases">
        <title>Genomic Encyclopedia of Type Strains, Phase IV (KMG-IV): sequencing the most valuable type-strain genomes for metagenomic binning, comparative biology and taxonomic classification.</title>
        <authorList>
            <person name="Goeker M."/>
        </authorList>
    </citation>
    <scope>NUCLEOTIDE SEQUENCE [LARGE SCALE GENOMIC DNA]</scope>
    <source>
        <strain evidence="4 5">DSM 22616</strain>
    </source>
</reference>
<accession>A0ABU0AW49</accession>
<feature type="coiled-coil region" evidence="1">
    <location>
        <begin position="238"/>
        <end position="265"/>
    </location>
</feature>
<keyword evidence="5" id="KW-1185">Reference proteome</keyword>
<name>A0ABU0AW49_9FIRM</name>
<evidence type="ECO:0000256" key="2">
    <source>
        <dbReference type="SAM" id="SignalP"/>
    </source>
</evidence>
<protein>
    <recommendedName>
        <fullName evidence="3">SLH domain-containing protein</fullName>
    </recommendedName>
</protein>
<dbReference type="PROSITE" id="PS51272">
    <property type="entry name" value="SLH"/>
    <property type="match status" value="2"/>
</dbReference>
<evidence type="ECO:0000259" key="3">
    <source>
        <dbReference type="PROSITE" id="PS51272"/>
    </source>
</evidence>
<dbReference type="InterPro" id="IPR001119">
    <property type="entry name" value="SLH_dom"/>
</dbReference>
<sequence>MKKLLILISAASLIFIHTYAFTDTNSHWAKESINYVKEKNLMEGFPDRSFMPDKILTRGETASIIYKISRANSLDSEINFKDVNKDDWYYIPIKNLVLQGFVKDESYFFPKNPMTRIDFVNLINNIYEPFSQDRFYTDTENLTKKEKTALNNFSGLFAGYPKEKFMPYKALTRAEAASIFKRIDDLGIRKIGSQNPDGEDLRLAKYKLQQLIYKAGPMEKIPDQVLKKAQGLMDQKNLEQIQNMCIELENLIKEGNEENKAQKENKPSYKLTVNVKDETGNPIKASLTINDLPFVNNSPLLKGLYSLSVIEKNYKSETTIIEIKDQDKVVNITLKRKKEDLYRINIVGTGLILDKKGPYKAGTRIEVLLKAPDNFELESFKLNGDEKYIGDENKFTFIITQDTNLVVIWKRINNF</sequence>
<gene>
    <name evidence="4" type="ORF">J2S72_001518</name>
</gene>